<sequence length="69" mass="7560">MQTHSLPQTIQLPSTQQAIADARLIVCTPELAVLVPQTFRLLALKILASQQGFTVVQRHRPANSASPRT</sequence>
<comment type="caution">
    <text evidence="1">The sequence shown here is derived from an EMBL/GenBank/DDBJ whole genome shotgun (WGS) entry which is preliminary data.</text>
</comment>
<evidence type="ECO:0000313" key="1">
    <source>
        <dbReference type="EMBL" id="MDS9468621.1"/>
    </source>
</evidence>
<dbReference type="Proteomes" id="UP001269144">
    <property type="component" value="Unassembled WGS sequence"/>
</dbReference>
<accession>A0ABU2HUA4</accession>
<dbReference type="EMBL" id="JAVQLW010000001">
    <property type="protein sequence ID" value="MDS9468621.1"/>
    <property type="molecule type" value="Genomic_DNA"/>
</dbReference>
<reference evidence="2" key="1">
    <citation type="submission" date="2023-07" db="EMBL/GenBank/DDBJ databases">
        <title>Paracoccus sp. MBLB3053 whole genome sequence.</title>
        <authorList>
            <person name="Hwang C.Y."/>
            <person name="Cho E.-S."/>
            <person name="Seo M.-J."/>
        </authorList>
    </citation>
    <scope>NUCLEOTIDE SEQUENCE [LARGE SCALE GENOMIC DNA]</scope>
    <source>
        <strain evidence="2">MBLB3053</strain>
    </source>
</reference>
<keyword evidence="2" id="KW-1185">Reference proteome</keyword>
<name>A0ABU2HUA4_9RHOB</name>
<protein>
    <submittedName>
        <fullName evidence="1">Uncharacterized protein</fullName>
    </submittedName>
</protein>
<dbReference type="RefSeq" id="WP_311160874.1">
    <property type="nucleotide sequence ID" value="NZ_JAVQLW010000001.1"/>
</dbReference>
<gene>
    <name evidence="1" type="ORF">RGQ15_13710</name>
</gene>
<proteinExistence type="predicted"/>
<evidence type="ECO:0000313" key="2">
    <source>
        <dbReference type="Proteomes" id="UP001269144"/>
    </source>
</evidence>
<organism evidence="1 2">
    <name type="scientific">Paracoccus aurantius</name>
    <dbReference type="NCBI Taxonomy" id="3073814"/>
    <lineage>
        <taxon>Bacteria</taxon>
        <taxon>Pseudomonadati</taxon>
        <taxon>Pseudomonadota</taxon>
        <taxon>Alphaproteobacteria</taxon>
        <taxon>Rhodobacterales</taxon>
        <taxon>Paracoccaceae</taxon>
        <taxon>Paracoccus</taxon>
    </lineage>
</organism>